<proteinExistence type="predicted"/>
<sequence>MARLSSPPCIAFRRPDTGFIPPGYPNRLPEKLRTSSAVLAARLRQSRHALGVGEDAAQQAHFLLARLAAQEQAAQLAPHRARGRLGDRIRPLADDERHAQASRGEDGGHIDVGQEGHHHIGFGVADVLAQGHQALERSHCPGRPRAGNIRQPCEFNLVR</sequence>
<accession>A0A9P7C3A3</accession>
<dbReference type="AlphaFoldDB" id="A0A9P7C3A3"/>
<feature type="compositionally biased region" description="Basic and acidic residues" evidence="1">
    <location>
        <begin position="84"/>
        <end position="109"/>
    </location>
</feature>
<gene>
    <name evidence="2" type="ORF">G6F50_015886</name>
</gene>
<feature type="region of interest" description="Disordered" evidence="1">
    <location>
        <begin position="77"/>
        <end position="109"/>
    </location>
</feature>
<comment type="caution">
    <text evidence="2">The sequence shown here is derived from an EMBL/GenBank/DDBJ whole genome shotgun (WGS) entry which is preliminary data.</text>
</comment>
<dbReference type="Proteomes" id="UP000740926">
    <property type="component" value="Unassembled WGS sequence"/>
</dbReference>
<organism evidence="2 3">
    <name type="scientific">Rhizopus delemar</name>
    <dbReference type="NCBI Taxonomy" id="936053"/>
    <lineage>
        <taxon>Eukaryota</taxon>
        <taxon>Fungi</taxon>
        <taxon>Fungi incertae sedis</taxon>
        <taxon>Mucoromycota</taxon>
        <taxon>Mucoromycotina</taxon>
        <taxon>Mucoromycetes</taxon>
        <taxon>Mucorales</taxon>
        <taxon>Mucorineae</taxon>
        <taxon>Rhizopodaceae</taxon>
        <taxon>Rhizopus</taxon>
    </lineage>
</organism>
<dbReference type="EMBL" id="JAANIU010009291">
    <property type="protein sequence ID" value="KAG1533408.1"/>
    <property type="molecule type" value="Genomic_DNA"/>
</dbReference>
<name>A0A9P7C3A3_9FUNG</name>
<reference evidence="2 3" key="1">
    <citation type="journal article" date="2020" name="Microb. Genom.">
        <title>Genetic diversity of clinical and environmental Mucorales isolates obtained from an investigation of mucormycosis cases among solid organ transplant recipients.</title>
        <authorList>
            <person name="Nguyen M.H."/>
            <person name="Kaul D."/>
            <person name="Muto C."/>
            <person name="Cheng S.J."/>
            <person name="Richter R.A."/>
            <person name="Bruno V.M."/>
            <person name="Liu G."/>
            <person name="Beyhan S."/>
            <person name="Sundermann A.J."/>
            <person name="Mounaud S."/>
            <person name="Pasculle A.W."/>
            <person name="Nierman W.C."/>
            <person name="Driscoll E."/>
            <person name="Cumbie R."/>
            <person name="Clancy C.J."/>
            <person name="Dupont C.L."/>
        </authorList>
    </citation>
    <scope>NUCLEOTIDE SEQUENCE [LARGE SCALE GENOMIC DNA]</scope>
    <source>
        <strain evidence="2 3">GL24</strain>
    </source>
</reference>
<evidence type="ECO:0000256" key="1">
    <source>
        <dbReference type="SAM" id="MobiDB-lite"/>
    </source>
</evidence>
<protein>
    <submittedName>
        <fullName evidence="2">Uncharacterized protein</fullName>
    </submittedName>
</protein>
<keyword evidence="3" id="KW-1185">Reference proteome</keyword>
<evidence type="ECO:0000313" key="2">
    <source>
        <dbReference type="EMBL" id="KAG1533408.1"/>
    </source>
</evidence>
<evidence type="ECO:0000313" key="3">
    <source>
        <dbReference type="Proteomes" id="UP000740926"/>
    </source>
</evidence>